<dbReference type="Proteomes" id="UP001595839">
    <property type="component" value="Unassembled WGS sequence"/>
</dbReference>
<evidence type="ECO:0000313" key="1">
    <source>
        <dbReference type="EMBL" id="MFC4506661.1"/>
    </source>
</evidence>
<comment type="caution">
    <text evidence="1">The sequence shown here is derived from an EMBL/GenBank/DDBJ whole genome shotgun (WGS) entry which is preliminary data.</text>
</comment>
<accession>A0ABV9B835</accession>
<reference evidence="2" key="1">
    <citation type="journal article" date="2019" name="Int. J. Syst. Evol. Microbiol.">
        <title>The Global Catalogue of Microorganisms (GCM) 10K type strain sequencing project: providing services to taxonomists for standard genome sequencing and annotation.</title>
        <authorList>
            <consortium name="The Broad Institute Genomics Platform"/>
            <consortium name="The Broad Institute Genome Sequencing Center for Infectious Disease"/>
            <person name="Wu L."/>
            <person name="Ma J."/>
        </authorList>
    </citation>
    <scope>NUCLEOTIDE SEQUENCE [LARGE SCALE GENOMIC DNA]</scope>
    <source>
        <strain evidence="2">CGMCC 4.7177</strain>
    </source>
</reference>
<organism evidence="1 2">
    <name type="scientific">Streptomyces vulcanius</name>
    <dbReference type="NCBI Taxonomy" id="1441876"/>
    <lineage>
        <taxon>Bacteria</taxon>
        <taxon>Bacillati</taxon>
        <taxon>Actinomycetota</taxon>
        <taxon>Actinomycetes</taxon>
        <taxon>Kitasatosporales</taxon>
        <taxon>Streptomycetaceae</taxon>
        <taxon>Streptomyces</taxon>
    </lineage>
</organism>
<dbReference type="RefSeq" id="WP_381184863.1">
    <property type="nucleotide sequence ID" value="NZ_JBHSFK010000046.1"/>
</dbReference>
<dbReference type="EMBL" id="JBHSFK010000046">
    <property type="protein sequence ID" value="MFC4506661.1"/>
    <property type="molecule type" value="Genomic_DNA"/>
</dbReference>
<name>A0ABV9B835_9ACTN</name>
<sequence>MTITAPRAAQLAESRYRNGFGPTVAESWEEISDSLREFLISEAASWLGAAVAAGIALPTTEDLAAADNPAQLRWGLHDLLWGDDDHVIVLMSGPDGEPYWLELEPERAAVLRQDVAGPPAEDTGEPAPVVPCRTLTQREYTAAWHAVEGAAGEGGADPATVLNAVLDRLGIKPPVPGGGR</sequence>
<proteinExistence type="predicted"/>
<evidence type="ECO:0000313" key="2">
    <source>
        <dbReference type="Proteomes" id="UP001595839"/>
    </source>
</evidence>
<keyword evidence="2" id="KW-1185">Reference proteome</keyword>
<gene>
    <name evidence="1" type="ORF">ACFPIH_45680</name>
</gene>
<protein>
    <submittedName>
        <fullName evidence="1">Uncharacterized protein</fullName>
    </submittedName>
</protein>